<name>A0AAN9B5Z5_9CAEN</name>
<evidence type="ECO:0000256" key="7">
    <source>
        <dbReference type="ARBA" id="ARBA00023128"/>
    </source>
</evidence>
<feature type="disulfide bond" evidence="11">
    <location>
        <begin position="33"/>
        <end position="76"/>
    </location>
</feature>
<keyword evidence="5 10" id="KW-0999">Mitochondrion inner membrane</keyword>
<dbReference type="InterPro" id="IPR036811">
    <property type="entry name" value="Ubol_cytC_Rdtase_hinge_dom_sf"/>
</dbReference>
<dbReference type="Proteomes" id="UP001374579">
    <property type="component" value="Unassembled WGS sequence"/>
</dbReference>
<keyword evidence="7 10" id="KW-0496">Mitochondrion</keyword>
<evidence type="ECO:0000256" key="5">
    <source>
        <dbReference type="ARBA" id="ARBA00022792"/>
    </source>
</evidence>
<accession>A0AAN9B5Z5</accession>
<evidence type="ECO:0000256" key="12">
    <source>
        <dbReference type="SAM" id="MobiDB-lite"/>
    </source>
</evidence>
<evidence type="ECO:0000256" key="3">
    <source>
        <dbReference type="ARBA" id="ARBA00022448"/>
    </source>
</evidence>
<evidence type="ECO:0000256" key="11">
    <source>
        <dbReference type="PIRSR" id="PIRSR000019-1"/>
    </source>
</evidence>
<dbReference type="PANTHER" id="PTHR15336">
    <property type="entry name" value="UBIQUINOL-CYTOCHROME C REDUCTASE COMPLEX 7.8 KDA PROTEIN"/>
    <property type="match status" value="1"/>
</dbReference>
<dbReference type="InterPro" id="IPR023184">
    <property type="entry name" value="Ubol_cytC_Rdtase_hinge_dom"/>
</dbReference>
<feature type="domain" description="Ubiquinol-cytochrome C reductase hinge" evidence="13">
    <location>
        <begin position="24"/>
        <end position="86"/>
    </location>
</feature>
<dbReference type="GO" id="GO:0005743">
    <property type="term" value="C:mitochondrial inner membrane"/>
    <property type="evidence" value="ECO:0007669"/>
    <property type="project" value="UniProtKB-SubCell"/>
</dbReference>
<dbReference type="PANTHER" id="PTHR15336:SF0">
    <property type="entry name" value="CYTOCHROME B-C1 COMPLEX SUBUNIT 6, MITOCHONDRIAL"/>
    <property type="match status" value="1"/>
</dbReference>
<evidence type="ECO:0000313" key="15">
    <source>
        <dbReference type="Proteomes" id="UP001374579"/>
    </source>
</evidence>
<dbReference type="EMBL" id="JBAMIC010000011">
    <property type="protein sequence ID" value="KAK7099758.1"/>
    <property type="molecule type" value="Genomic_DNA"/>
</dbReference>
<keyword evidence="4 10" id="KW-0679">Respiratory chain</keyword>
<evidence type="ECO:0000256" key="2">
    <source>
        <dbReference type="ARBA" id="ARBA00006498"/>
    </source>
</evidence>
<keyword evidence="9 11" id="KW-1015">Disulfide bond</keyword>
<gene>
    <name evidence="14" type="ORF">V1264_022816</name>
</gene>
<feature type="disulfide bond" evidence="11">
    <location>
        <begin position="49"/>
        <end position="62"/>
    </location>
</feature>
<dbReference type="AlphaFoldDB" id="A0AAN9B5Z5"/>
<dbReference type="FunFam" id="1.10.287.20:FF:000001">
    <property type="entry name" value="Cytochrome b-c1 complex subunit 6"/>
    <property type="match status" value="1"/>
</dbReference>
<comment type="subcellular location">
    <subcellularLocation>
        <location evidence="1">Mitochondrion inner membrane</location>
        <topology evidence="1">Peripheral membrane protein</topology>
        <orientation evidence="1">Intermembrane side</orientation>
    </subcellularLocation>
</comment>
<organism evidence="14 15">
    <name type="scientific">Littorina saxatilis</name>
    <dbReference type="NCBI Taxonomy" id="31220"/>
    <lineage>
        <taxon>Eukaryota</taxon>
        <taxon>Metazoa</taxon>
        <taxon>Spiralia</taxon>
        <taxon>Lophotrochozoa</taxon>
        <taxon>Mollusca</taxon>
        <taxon>Gastropoda</taxon>
        <taxon>Caenogastropoda</taxon>
        <taxon>Littorinimorpha</taxon>
        <taxon>Littorinoidea</taxon>
        <taxon>Littorinidae</taxon>
        <taxon>Littorina</taxon>
    </lineage>
</organism>
<dbReference type="Pfam" id="PF02320">
    <property type="entry name" value="UCR_hinge"/>
    <property type="match status" value="1"/>
</dbReference>
<evidence type="ECO:0000259" key="13">
    <source>
        <dbReference type="Pfam" id="PF02320"/>
    </source>
</evidence>
<evidence type="ECO:0000256" key="6">
    <source>
        <dbReference type="ARBA" id="ARBA00022982"/>
    </source>
</evidence>
<evidence type="ECO:0000256" key="4">
    <source>
        <dbReference type="ARBA" id="ARBA00022660"/>
    </source>
</evidence>
<comment type="function">
    <text evidence="10">Component of the ubiquinol-cytochrome c oxidoreductase, a multisubunit transmembrane complex that is part of the mitochondrial electron transport chain which drives oxidative phosphorylation.</text>
</comment>
<feature type="region of interest" description="Disordered" evidence="12">
    <location>
        <begin position="1"/>
        <end position="32"/>
    </location>
</feature>
<protein>
    <recommendedName>
        <fullName evidence="10">Cytochrome b-c1 complex subunit 6</fullName>
    </recommendedName>
</protein>
<dbReference type="PIRSF" id="PIRSF000019">
    <property type="entry name" value="Bc1_11K"/>
    <property type="match status" value="1"/>
</dbReference>
<dbReference type="GO" id="GO:0006122">
    <property type="term" value="P:mitochondrial electron transport, ubiquinol to cytochrome c"/>
    <property type="evidence" value="ECO:0007669"/>
    <property type="project" value="InterPro"/>
</dbReference>
<evidence type="ECO:0000256" key="9">
    <source>
        <dbReference type="ARBA" id="ARBA00023157"/>
    </source>
</evidence>
<keyword evidence="15" id="KW-1185">Reference proteome</keyword>
<evidence type="ECO:0000256" key="10">
    <source>
        <dbReference type="PIRNR" id="PIRNR000019"/>
    </source>
</evidence>
<keyword evidence="6 10" id="KW-0249">Electron transport</keyword>
<proteinExistence type="inferred from homology"/>
<sequence length="86" mass="9585">MALGDEVVLAGDPNEDGEEEEMVDPQDTSKETCSESSECQKYKAKLDECNERVGRGNTEETCEEELFDFVHCVDSCVSKGLFNNLK</sequence>
<comment type="caution">
    <text evidence="14">The sequence shown here is derived from an EMBL/GenBank/DDBJ whole genome shotgun (WGS) entry which is preliminary data.</text>
</comment>
<dbReference type="InterPro" id="IPR003422">
    <property type="entry name" value="Cyt_b-c1_6"/>
</dbReference>
<feature type="compositionally biased region" description="Acidic residues" evidence="12">
    <location>
        <begin position="13"/>
        <end position="24"/>
    </location>
</feature>
<evidence type="ECO:0000256" key="1">
    <source>
        <dbReference type="ARBA" id="ARBA00004137"/>
    </source>
</evidence>
<reference evidence="14 15" key="1">
    <citation type="submission" date="2024-02" db="EMBL/GenBank/DDBJ databases">
        <title>Chromosome-scale genome assembly of the rough periwinkle Littorina saxatilis.</title>
        <authorList>
            <person name="De Jode A."/>
            <person name="Faria R."/>
            <person name="Formenti G."/>
            <person name="Sims Y."/>
            <person name="Smith T.P."/>
            <person name="Tracey A."/>
            <person name="Wood J.M.D."/>
            <person name="Zagrodzka Z.B."/>
            <person name="Johannesson K."/>
            <person name="Butlin R.K."/>
            <person name="Leder E.H."/>
        </authorList>
    </citation>
    <scope>NUCLEOTIDE SEQUENCE [LARGE SCALE GENOMIC DNA]</scope>
    <source>
        <strain evidence="14">Snail1</strain>
        <tissue evidence="14">Muscle</tissue>
    </source>
</reference>
<dbReference type="Gene3D" id="1.10.287.20">
    <property type="entry name" value="Ubiquinol-cytochrome C reductase hinge domain"/>
    <property type="match status" value="1"/>
</dbReference>
<keyword evidence="3 10" id="KW-0813">Transport</keyword>
<dbReference type="SUPFAM" id="SSF81531">
    <property type="entry name" value="Non-heme 11 kDa protein of cytochrome bc1 complex (Ubiquinol-cytochrome c reductase)"/>
    <property type="match status" value="1"/>
</dbReference>
<comment type="similarity">
    <text evidence="2 10">Belongs to the UQCRH/QCR6 family.</text>
</comment>
<evidence type="ECO:0000313" key="14">
    <source>
        <dbReference type="EMBL" id="KAK7099758.1"/>
    </source>
</evidence>
<evidence type="ECO:0000256" key="8">
    <source>
        <dbReference type="ARBA" id="ARBA00023136"/>
    </source>
</evidence>
<keyword evidence="8 10" id="KW-0472">Membrane</keyword>